<dbReference type="Pfam" id="PF00990">
    <property type="entry name" value="GGDEF"/>
    <property type="match status" value="1"/>
</dbReference>
<evidence type="ECO:0000259" key="1">
    <source>
        <dbReference type="PROSITE" id="PS50883"/>
    </source>
</evidence>
<gene>
    <name evidence="3" type="ORF">IP91_01485</name>
</gene>
<dbReference type="PANTHER" id="PTHR44757">
    <property type="entry name" value="DIGUANYLATE CYCLASE DGCP"/>
    <property type="match status" value="1"/>
</dbReference>
<dbReference type="Gene3D" id="3.30.450.20">
    <property type="entry name" value="PAS domain"/>
    <property type="match status" value="3"/>
</dbReference>
<dbReference type="InterPro" id="IPR052155">
    <property type="entry name" value="Biofilm_reg_signaling"/>
</dbReference>
<proteinExistence type="predicted"/>
<dbReference type="EMBL" id="VLLB01000002">
    <property type="protein sequence ID" value="TWI67372.1"/>
    <property type="molecule type" value="Genomic_DNA"/>
</dbReference>
<name>A0A562RE79_9BURK</name>
<dbReference type="PROSITE" id="PS50887">
    <property type="entry name" value="GGDEF"/>
    <property type="match status" value="1"/>
</dbReference>
<sequence>MCRHVSHACRALAALFPARLLPASPKLLPFLWPVLALLGSGLHWLVLQNDLDEAKVRAEQGALREVRSYAEGYERYLTRSLAEFDQISMQLRQSWEQGSGSLDLAELRRQGMFTDSAFLQVAVIGPRGQVVTALHPNRASDTGRDTAFAYHRDNNSSAMRIGVAPGDSGARQHTLRITRRLEHADDRFGGILSLLIDSRYLTGFYNDRALGTHGLLAVLAAEGDLRLESHGATDAGATRHSLFSSAPAMSGDAGATQLPAADFSDGRARLVAWHHSSAYPVVAVAGVAADEALAAAGAEAAHERRSWAVLASGLLASSMALAELTRRVQRRRGEERDIRRAYRAATENAKDGFYMASAVRDSAGRVVDFDMVDCNERGASFYGLERADLVGRRIAAIEQEYGGTLLDACHEAMRTGIFEDEHQMPGGRRMQIGWGRRRLVRIGNGLAITLQDVSDRKAYEEELLYLANYDVLTALPNRTWLTRHLPRAVADAAQNGTAFGLLFLDLDDFKHVNDTRGHGVGDELLKQAAGRLGRLLRPGDTVARLGGDEFVVLIDPAGTQGELATIAGRIVTALTEPFTIAAEQHLVSVSIGISRFPGDGADANTLIKHGDIAMYAAKAEGGGRHRFFDPELYRATAARIELRQYLQQAVERGELELHYQPRVDLATGRLSSMEALLRWHHPLLGTIAPVVFIPIAEESGLIAAIGRFVVERACAQLADWRARALPLVPLSINVSPQQFERGGVHAHLAMLLAKHHLPPALLEVEITESAIIAEGSDVRQELASLRALGVRLHVDDFGTGYSSLAQLQRLQMDVLKIDRAFTTELTVSREGRALFEAIVSMAKALGMGVVAEGVETRAQLDALMALGCEEAQGYFFAQPMPAARAEQLLLAPQLLLTGPPALRCM</sequence>
<feature type="domain" description="EAL" evidence="1">
    <location>
        <begin position="639"/>
        <end position="893"/>
    </location>
</feature>
<dbReference type="InterPro" id="IPR035919">
    <property type="entry name" value="EAL_sf"/>
</dbReference>
<dbReference type="SUPFAM" id="SSF55785">
    <property type="entry name" value="PYP-like sensor domain (PAS domain)"/>
    <property type="match status" value="1"/>
</dbReference>
<evidence type="ECO:0000313" key="4">
    <source>
        <dbReference type="Proteomes" id="UP000318431"/>
    </source>
</evidence>
<dbReference type="InterPro" id="IPR035965">
    <property type="entry name" value="PAS-like_dom_sf"/>
</dbReference>
<dbReference type="Proteomes" id="UP000318431">
    <property type="component" value="Unassembled WGS sequence"/>
</dbReference>
<dbReference type="Pfam" id="PF00563">
    <property type="entry name" value="EAL"/>
    <property type="match status" value="1"/>
</dbReference>
<dbReference type="SMART" id="SM00052">
    <property type="entry name" value="EAL"/>
    <property type="match status" value="1"/>
</dbReference>
<dbReference type="PANTHER" id="PTHR44757:SF2">
    <property type="entry name" value="BIOFILM ARCHITECTURE MAINTENANCE PROTEIN MBAA"/>
    <property type="match status" value="1"/>
</dbReference>
<dbReference type="InterPro" id="IPR029787">
    <property type="entry name" value="Nucleotide_cyclase"/>
</dbReference>
<evidence type="ECO:0000313" key="3">
    <source>
        <dbReference type="EMBL" id="TWI67372.1"/>
    </source>
</evidence>
<dbReference type="OrthoDB" id="9813903at2"/>
<dbReference type="SUPFAM" id="SSF141868">
    <property type="entry name" value="EAL domain-like"/>
    <property type="match status" value="1"/>
</dbReference>
<dbReference type="NCBIfam" id="TIGR00254">
    <property type="entry name" value="GGDEF"/>
    <property type="match status" value="1"/>
</dbReference>
<dbReference type="CDD" id="cd01949">
    <property type="entry name" value="GGDEF"/>
    <property type="match status" value="1"/>
</dbReference>
<accession>A0A562RE79</accession>
<dbReference type="InterPro" id="IPR001633">
    <property type="entry name" value="EAL_dom"/>
</dbReference>
<dbReference type="SUPFAM" id="SSF55073">
    <property type="entry name" value="Nucleotide cyclase"/>
    <property type="match status" value="1"/>
</dbReference>
<keyword evidence="4" id="KW-1185">Reference proteome</keyword>
<dbReference type="CDD" id="cd01948">
    <property type="entry name" value="EAL"/>
    <property type="match status" value="1"/>
</dbReference>
<dbReference type="InterPro" id="IPR043128">
    <property type="entry name" value="Rev_trsase/Diguanyl_cyclase"/>
</dbReference>
<dbReference type="PROSITE" id="PS50883">
    <property type="entry name" value="EAL"/>
    <property type="match status" value="1"/>
</dbReference>
<dbReference type="Gene3D" id="3.20.20.450">
    <property type="entry name" value="EAL domain"/>
    <property type="match status" value="1"/>
</dbReference>
<dbReference type="AlphaFoldDB" id="A0A562RE79"/>
<evidence type="ECO:0000259" key="2">
    <source>
        <dbReference type="PROSITE" id="PS50887"/>
    </source>
</evidence>
<dbReference type="InterPro" id="IPR000160">
    <property type="entry name" value="GGDEF_dom"/>
</dbReference>
<dbReference type="SMART" id="SM00267">
    <property type="entry name" value="GGDEF"/>
    <property type="match status" value="1"/>
</dbReference>
<protein>
    <submittedName>
        <fullName evidence="3">Diguanylate cyclase (GGDEF)-like protein</fullName>
    </submittedName>
</protein>
<organism evidence="3 4">
    <name type="scientific">Pseudoduganella lurida</name>
    <dbReference type="NCBI Taxonomy" id="1036180"/>
    <lineage>
        <taxon>Bacteria</taxon>
        <taxon>Pseudomonadati</taxon>
        <taxon>Pseudomonadota</taxon>
        <taxon>Betaproteobacteria</taxon>
        <taxon>Burkholderiales</taxon>
        <taxon>Oxalobacteraceae</taxon>
        <taxon>Telluria group</taxon>
        <taxon>Pseudoduganella</taxon>
    </lineage>
</organism>
<dbReference type="RefSeq" id="WP_145648214.1">
    <property type="nucleotide sequence ID" value="NZ_VLLB01000002.1"/>
</dbReference>
<dbReference type="Gene3D" id="3.30.70.270">
    <property type="match status" value="1"/>
</dbReference>
<dbReference type="CDD" id="cd18773">
    <property type="entry name" value="PDC1_HK_sensor"/>
    <property type="match status" value="1"/>
</dbReference>
<comment type="caution">
    <text evidence="3">The sequence shown here is derived from an EMBL/GenBank/DDBJ whole genome shotgun (WGS) entry which is preliminary data.</text>
</comment>
<reference evidence="3 4" key="1">
    <citation type="journal article" date="2015" name="Stand. Genomic Sci.">
        <title>Genomic Encyclopedia of Bacterial and Archaeal Type Strains, Phase III: the genomes of soil and plant-associated and newly described type strains.</title>
        <authorList>
            <person name="Whitman W.B."/>
            <person name="Woyke T."/>
            <person name="Klenk H.P."/>
            <person name="Zhou Y."/>
            <person name="Lilburn T.G."/>
            <person name="Beck B.J."/>
            <person name="De Vos P."/>
            <person name="Vandamme P."/>
            <person name="Eisen J.A."/>
            <person name="Garrity G."/>
            <person name="Hugenholtz P."/>
            <person name="Kyrpides N.C."/>
        </authorList>
    </citation>
    <scope>NUCLEOTIDE SEQUENCE [LARGE SCALE GENOMIC DNA]</scope>
    <source>
        <strain evidence="3 4">CGMCC 1.10822</strain>
    </source>
</reference>
<feature type="domain" description="GGDEF" evidence="2">
    <location>
        <begin position="497"/>
        <end position="630"/>
    </location>
</feature>